<dbReference type="PRINTS" id="PR00625">
    <property type="entry name" value="JDOMAIN"/>
</dbReference>
<dbReference type="InterPro" id="IPR052594">
    <property type="entry name" value="J_domain-containing_protein"/>
</dbReference>
<dbReference type="SMART" id="SM00271">
    <property type="entry name" value="DnaJ"/>
    <property type="match status" value="1"/>
</dbReference>
<feature type="compositionally biased region" description="Basic residues" evidence="1">
    <location>
        <begin position="321"/>
        <end position="331"/>
    </location>
</feature>
<reference evidence="3" key="1">
    <citation type="submission" date="2021-01" db="EMBL/GenBank/DDBJ databases">
        <title>Chromosome-level genome assembly of a human fungal pathogen reveals clustering of transcriptionally co-regulated genes.</title>
        <authorList>
            <person name="Voorhies M."/>
            <person name="Cohen S."/>
            <person name="Shea T.P."/>
            <person name="Petrus S."/>
            <person name="Munoz J.F."/>
            <person name="Poplawski S."/>
            <person name="Goldman W.E."/>
            <person name="Michael T."/>
            <person name="Cuomo C.A."/>
            <person name="Sil A."/>
            <person name="Beyhan S."/>
        </authorList>
    </citation>
    <scope>NUCLEOTIDE SEQUENCE</scope>
    <source>
        <strain evidence="3">WU24</strain>
    </source>
</reference>
<dbReference type="GO" id="GO:0005634">
    <property type="term" value="C:nucleus"/>
    <property type="evidence" value="ECO:0007669"/>
    <property type="project" value="TreeGrafter"/>
</dbReference>
<feature type="region of interest" description="Disordered" evidence="1">
    <location>
        <begin position="268"/>
        <end position="331"/>
    </location>
</feature>
<feature type="compositionally biased region" description="Low complexity" evidence="1">
    <location>
        <begin position="268"/>
        <end position="279"/>
    </location>
</feature>
<accession>A0A8A1MI53</accession>
<dbReference type="PROSITE" id="PS50076">
    <property type="entry name" value="DNAJ_2"/>
    <property type="match status" value="1"/>
</dbReference>
<evidence type="ECO:0000259" key="2">
    <source>
        <dbReference type="PROSITE" id="PS50076"/>
    </source>
</evidence>
<dbReference type="VEuPathDB" id="FungiDB:I7I51_07019"/>
<dbReference type="AlphaFoldDB" id="A0A8A1MI53"/>
<evidence type="ECO:0000256" key="1">
    <source>
        <dbReference type="SAM" id="MobiDB-lite"/>
    </source>
</evidence>
<dbReference type="FunFam" id="1.10.287.110:FF:000110">
    <property type="entry name" value="DnaJ domain protein (AFU_orthologue AFUA_2G13210)"/>
    <property type="match status" value="1"/>
</dbReference>
<gene>
    <name evidence="3" type="ORF">I7I51_07019</name>
</gene>
<dbReference type="OrthoDB" id="110024at2759"/>
<dbReference type="InterPro" id="IPR001623">
    <property type="entry name" value="DnaJ_domain"/>
</dbReference>
<proteinExistence type="predicted"/>
<dbReference type="CDD" id="cd06257">
    <property type="entry name" value="DnaJ"/>
    <property type="match status" value="1"/>
</dbReference>
<dbReference type="PANTHER" id="PTHR44144:SF1">
    <property type="entry name" value="DNAJ HOMOLOG SUBFAMILY C MEMBER 9"/>
    <property type="match status" value="1"/>
</dbReference>
<feature type="region of interest" description="Disordered" evidence="1">
    <location>
        <begin position="199"/>
        <end position="238"/>
    </location>
</feature>
<dbReference type="EMBL" id="CP069115">
    <property type="protein sequence ID" value="QSS66166.1"/>
    <property type="molecule type" value="Genomic_DNA"/>
</dbReference>
<evidence type="ECO:0000313" key="4">
    <source>
        <dbReference type="Proteomes" id="UP000663671"/>
    </source>
</evidence>
<dbReference type="PANTHER" id="PTHR44144">
    <property type="entry name" value="DNAJ HOMOLOG SUBFAMILY C MEMBER 9"/>
    <property type="match status" value="1"/>
</dbReference>
<dbReference type="InterPro" id="IPR056453">
    <property type="entry name" value="HTH_DNAJC9"/>
</dbReference>
<dbReference type="Gene3D" id="1.10.287.110">
    <property type="entry name" value="DnaJ domain"/>
    <property type="match status" value="1"/>
</dbReference>
<feature type="region of interest" description="Disordered" evidence="1">
    <location>
        <begin position="1"/>
        <end position="22"/>
    </location>
</feature>
<protein>
    <submittedName>
        <fullName evidence="3">DnaJ domain-containing protein</fullName>
    </submittedName>
</protein>
<sequence length="331" mass="37285">MGSQTDEVVPEAPPSSINPYEVLGVEEKATADQIKSAYRKQALKHHPDKAPPDSKETAHKKFQEVAFAYAVLSDPRRRRRYDTTGNTAESLDLDDDDFSWVDFFREQFSAVISGEAIDKIKCEYQGSEEERRDLLGAYERWKGDLDRVYEEVMLSNVLDDDGRFRDVINAAIAAGEVKDWPKYSRETEKKRAQRVARARREAEEAEELGEELGIGEKLNGKKNEAQTEGEKKAKYNRGNDSLDDLAAMIHQRQKSRAAAFLDDLEAKYAPAGPKAAGKANGRKRKAGERDENEPPEEAFLATAKRKESKDKPRDTATAATKTKKRSAWRGT</sequence>
<dbReference type="InterPro" id="IPR036869">
    <property type="entry name" value="J_dom_sf"/>
</dbReference>
<dbReference type="PROSITE" id="PS00636">
    <property type="entry name" value="DNAJ_1"/>
    <property type="match status" value="1"/>
</dbReference>
<dbReference type="Pfam" id="PF00226">
    <property type="entry name" value="DnaJ"/>
    <property type="match status" value="1"/>
</dbReference>
<dbReference type="Pfam" id="PF23302">
    <property type="entry name" value="HTH_DNAJC9"/>
    <property type="match status" value="1"/>
</dbReference>
<dbReference type="InterPro" id="IPR018253">
    <property type="entry name" value="DnaJ_domain_CS"/>
</dbReference>
<dbReference type="GO" id="GO:0031072">
    <property type="term" value="F:heat shock protein binding"/>
    <property type="evidence" value="ECO:0007669"/>
    <property type="project" value="TreeGrafter"/>
</dbReference>
<dbReference type="SUPFAM" id="SSF46565">
    <property type="entry name" value="Chaperone J-domain"/>
    <property type="match status" value="1"/>
</dbReference>
<dbReference type="Proteomes" id="UP000663671">
    <property type="component" value="Chromosome 3"/>
</dbReference>
<evidence type="ECO:0000313" key="3">
    <source>
        <dbReference type="EMBL" id="QSS66166.1"/>
    </source>
</evidence>
<feature type="compositionally biased region" description="Basic and acidic residues" evidence="1">
    <location>
        <begin position="304"/>
        <end position="314"/>
    </location>
</feature>
<feature type="domain" description="J" evidence="2">
    <location>
        <begin position="18"/>
        <end position="85"/>
    </location>
</feature>
<feature type="compositionally biased region" description="Basic and acidic residues" evidence="1">
    <location>
        <begin position="218"/>
        <end position="233"/>
    </location>
</feature>
<dbReference type="GO" id="GO:0005737">
    <property type="term" value="C:cytoplasm"/>
    <property type="evidence" value="ECO:0007669"/>
    <property type="project" value="TreeGrafter"/>
</dbReference>
<name>A0A8A1MI53_AJECA</name>
<organism evidence="3 4">
    <name type="scientific">Ajellomyces capsulatus</name>
    <name type="common">Darling's disease fungus</name>
    <name type="synonym">Histoplasma capsulatum</name>
    <dbReference type="NCBI Taxonomy" id="5037"/>
    <lineage>
        <taxon>Eukaryota</taxon>
        <taxon>Fungi</taxon>
        <taxon>Dikarya</taxon>
        <taxon>Ascomycota</taxon>
        <taxon>Pezizomycotina</taxon>
        <taxon>Eurotiomycetes</taxon>
        <taxon>Eurotiomycetidae</taxon>
        <taxon>Onygenales</taxon>
        <taxon>Ajellomycetaceae</taxon>
        <taxon>Histoplasma</taxon>
    </lineage>
</organism>